<accession>A0A4Y2CHC4</accession>
<reference evidence="1 2" key="1">
    <citation type="journal article" date="2019" name="Sci. Rep.">
        <title>Orb-weaving spider Araneus ventricosus genome elucidates the spidroin gene catalogue.</title>
        <authorList>
            <person name="Kono N."/>
            <person name="Nakamura H."/>
            <person name="Ohtoshi R."/>
            <person name="Moran D.A.P."/>
            <person name="Shinohara A."/>
            <person name="Yoshida Y."/>
            <person name="Fujiwara M."/>
            <person name="Mori M."/>
            <person name="Tomita M."/>
            <person name="Arakawa K."/>
        </authorList>
    </citation>
    <scope>NUCLEOTIDE SEQUENCE [LARGE SCALE GENOMIC DNA]</scope>
</reference>
<proteinExistence type="predicted"/>
<dbReference type="AlphaFoldDB" id="A0A4Y2CHC4"/>
<organism evidence="1 2">
    <name type="scientific">Araneus ventricosus</name>
    <name type="common">Orbweaver spider</name>
    <name type="synonym">Epeira ventricosa</name>
    <dbReference type="NCBI Taxonomy" id="182803"/>
    <lineage>
        <taxon>Eukaryota</taxon>
        <taxon>Metazoa</taxon>
        <taxon>Ecdysozoa</taxon>
        <taxon>Arthropoda</taxon>
        <taxon>Chelicerata</taxon>
        <taxon>Arachnida</taxon>
        <taxon>Araneae</taxon>
        <taxon>Araneomorphae</taxon>
        <taxon>Entelegynae</taxon>
        <taxon>Araneoidea</taxon>
        <taxon>Araneidae</taxon>
        <taxon>Araneus</taxon>
    </lineage>
</organism>
<evidence type="ECO:0000313" key="2">
    <source>
        <dbReference type="Proteomes" id="UP000499080"/>
    </source>
</evidence>
<dbReference type="EMBL" id="BGPR01000195">
    <property type="protein sequence ID" value="GBM03821.1"/>
    <property type="molecule type" value="Genomic_DNA"/>
</dbReference>
<evidence type="ECO:0000313" key="1">
    <source>
        <dbReference type="EMBL" id="GBM03821.1"/>
    </source>
</evidence>
<dbReference type="Proteomes" id="UP000499080">
    <property type="component" value="Unassembled WGS sequence"/>
</dbReference>
<keyword evidence="2" id="KW-1185">Reference proteome</keyword>
<comment type="caution">
    <text evidence="1">The sequence shown here is derived from an EMBL/GenBank/DDBJ whole genome shotgun (WGS) entry which is preliminary data.</text>
</comment>
<protein>
    <submittedName>
        <fullName evidence="1">Uncharacterized protein</fullName>
    </submittedName>
</protein>
<name>A0A4Y2CHC4_ARAVE</name>
<gene>
    <name evidence="1" type="ORF">AVEN_231296_1</name>
</gene>
<sequence>MQEEKLRCGRRRGARFVPELCAGRVAFTFTTLCQSAGCWKEALLANCLDLCVVSSRLCMRDLTLSCGAGGHHSTCGMDGPWVSAVQTSASVNCPAAVVALRS</sequence>